<dbReference type="OrthoDB" id="414730at2759"/>
<name>A0A6J8CNW3_MYTCO</name>
<gene>
    <name evidence="2" type="ORF">MCOR_31545</name>
</gene>
<protein>
    <recommendedName>
        <fullName evidence="1">Endonuclease/exonuclease/phosphatase domain-containing protein</fullName>
    </recommendedName>
</protein>
<organism evidence="2 3">
    <name type="scientific">Mytilus coruscus</name>
    <name type="common">Sea mussel</name>
    <dbReference type="NCBI Taxonomy" id="42192"/>
    <lineage>
        <taxon>Eukaryota</taxon>
        <taxon>Metazoa</taxon>
        <taxon>Spiralia</taxon>
        <taxon>Lophotrochozoa</taxon>
        <taxon>Mollusca</taxon>
        <taxon>Bivalvia</taxon>
        <taxon>Autobranchia</taxon>
        <taxon>Pteriomorphia</taxon>
        <taxon>Mytilida</taxon>
        <taxon>Mytiloidea</taxon>
        <taxon>Mytilidae</taxon>
        <taxon>Mytilinae</taxon>
        <taxon>Mytilus</taxon>
    </lineage>
</organism>
<proteinExistence type="predicted"/>
<evidence type="ECO:0000313" key="2">
    <source>
        <dbReference type="EMBL" id="CAC5397069.1"/>
    </source>
</evidence>
<dbReference type="Gene3D" id="3.60.10.10">
    <property type="entry name" value="Endonuclease/exonuclease/phosphatase"/>
    <property type="match status" value="1"/>
</dbReference>
<dbReference type="InterPro" id="IPR005135">
    <property type="entry name" value="Endo/exonuclease/phosphatase"/>
</dbReference>
<dbReference type="EMBL" id="CACVKT020005663">
    <property type="protein sequence ID" value="CAC5397069.1"/>
    <property type="molecule type" value="Genomic_DNA"/>
</dbReference>
<evidence type="ECO:0000259" key="1">
    <source>
        <dbReference type="Pfam" id="PF03372"/>
    </source>
</evidence>
<dbReference type="GO" id="GO:0003824">
    <property type="term" value="F:catalytic activity"/>
    <property type="evidence" value="ECO:0007669"/>
    <property type="project" value="InterPro"/>
</dbReference>
<dbReference type="InterPro" id="IPR036691">
    <property type="entry name" value="Endo/exonu/phosph_ase_sf"/>
</dbReference>
<sequence>MSAVPYLLEFFNGNKIDVICLSEHWLRKSQFHFLNSIDKQNYSAFGKCTDEHCPEKYSYSARGGVAILVSKTLSPYVTEVVIDSNRICDIELKLTNLPNIFFLSIYLPATTQSNEAFVNELEYLMDTHKSYSNHGTVYILDDFNCKNGGPRYSFTQDRRSQLLENLLIDNNKDGPKTGIDHIVANNENTRDIYNVFVPDESIFNVSDHKPIACTILIEQCHADSDNLYKSVMSDKVAWTKTLEKNSVNGYSFAVTQFVWSVQMPSLPATKEDIEFYYKTIIYAVQKADKETLPHKQFVKHIKPY</sequence>
<keyword evidence="3" id="KW-1185">Reference proteome</keyword>
<accession>A0A6J8CNW3</accession>
<evidence type="ECO:0000313" key="3">
    <source>
        <dbReference type="Proteomes" id="UP000507470"/>
    </source>
</evidence>
<reference evidence="2 3" key="1">
    <citation type="submission" date="2020-06" db="EMBL/GenBank/DDBJ databases">
        <authorList>
            <person name="Li R."/>
            <person name="Bekaert M."/>
        </authorList>
    </citation>
    <scope>NUCLEOTIDE SEQUENCE [LARGE SCALE GENOMIC DNA]</scope>
    <source>
        <strain evidence="3">wild</strain>
    </source>
</reference>
<dbReference type="Pfam" id="PF03372">
    <property type="entry name" value="Exo_endo_phos"/>
    <property type="match status" value="1"/>
</dbReference>
<dbReference type="AlphaFoldDB" id="A0A6J8CNW3"/>
<feature type="domain" description="Endonuclease/exonuclease/phosphatase" evidence="1">
    <location>
        <begin position="7"/>
        <end position="208"/>
    </location>
</feature>
<dbReference type="SUPFAM" id="SSF56219">
    <property type="entry name" value="DNase I-like"/>
    <property type="match status" value="1"/>
</dbReference>
<dbReference type="Proteomes" id="UP000507470">
    <property type="component" value="Unassembled WGS sequence"/>
</dbReference>